<organism evidence="3 4">
    <name type="scientific">Kribbella sandramycini</name>
    <dbReference type="NCBI Taxonomy" id="60450"/>
    <lineage>
        <taxon>Bacteria</taxon>
        <taxon>Bacillati</taxon>
        <taxon>Actinomycetota</taxon>
        <taxon>Actinomycetes</taxon>
        <taxon>Propionibacteriales</taxon>
        <taxon>Kribbellaceae</taxon>
        <taxon>Kribbella</taxon>
    </lineage>
</organism>
<dbReference type="Proteomes" id="UP000553957">
    <property type="component" value="Unassembled WGS sequence"/>
</dbReference>
<evidence type="ECO:0000313" key="3">
    <source>
        <dbReference type="EMBL" id="NOL40134.1"/>
    </source>
</evidence>
<dbReference type="Gene3D" id="3.50.30.30">
    <property type="match status" value="1"/>
</dbReference>
<dbReference type="Proteomes" id="UP000534306">
    <property type="component" value="Unassembled WGS sequence"/>
</dbReference>
<proteinExistence type="predicted"/>
<dbReference type="AlphaFoldDB" id="A0A7Y4KWY8"/>
<feature type="signal peptide" evidence="1">
    <location>
        <begin position="1"/>
        <end position="28"/>
    </location>
</feature>
<sequence>MHSSLRTKLAIPVAAATALLTLAGGLTAAAESPPAPEPARTRTITLVSGDRVRVEATGQISLLSKKDFIRHDGPGGTTVIPLDAVGLMKSGRVDRRLFNVTALARQGYDDATGRRLPSLDNPAALRAAAAEQPPEPKAKRAAEHPVTIRMTGRDDNPVLRPSSTVIGDLDNPGPWYFADAGETIDLPAGRYAAIAVVYSAIKGQFRPAMTSIAQPEFTVAGPRELHFDSRPGRPVGLRVDRPDAQIVQQRIGLELPIGNSRYGMTAGDNSDLYSVETEAPHLNSYYRVEASRPEAALTVTAPSRVKVPVTWVEEDTRLSGRHTLPVVNTGHAGAEDIEGLDLKGKLAVFTLSPGEGRTYGERIRRLAAAGAKAAAVYLTEVHQITAGDQDLPVVLAIGPEGSKLATARVATIEGRPISPYQYDLAFPHLGGTLPARLYHPADRELATVDTGFHALGNNEPIGWANSYPSLGSLEMFDFSSRAPIGTRQIRYLSPAPISWSYGVRYGNQGLRDSSTFQRGYTRQDYGKAALTPALNGLTHWDPRPLATIEDGILRAYLPLRSDSDGHRGFVGDDESSWGDTGVNRLFADGKQVGESTTPGAGDFAVPADAKQLRLTAEVERHSPETWLSTKVTADWTTPAKGDGALPLLTIGFDPAVDLKNTAPAGRRFHLPVNLTRQLGTTGPKPKLRSVDVSYDDGATWHPATLTARGATVTHPAKPTPVSLRATADDAAGNAVTITVIRAYLLR</sequence>
<evidence type="ECO:0008006" key="6">
    <source>
        <dbReference type="Google" id="ProtNLM"/>
    </source>
</evidence>
<gene>
    <name evidence="2" type="ORF">HNR71_002889</name>
    <name evidence="3" type="ORF">HPO96_07755</name>
</gene>
<reference evidence="2 5" key="2">
    <citation type="submission" date="2020-08" db="EMBL/GenBank/DDBJ databases">
        <title>Sequencing the genomes of 1000 actinobacteria strains.</title>
        <authorList>
            <person name="Klenk H.-P."/>
        </authorList>
    </citation>
    <scope>NUCLEOTIDE SEQUENCE [LARGE SCALE GENOMIC DNA]</scope>
    <source>
        <strain evidence="2 5">DSM 15626</strain>
    </source>
</reference>
<name>A0A7Y4KWY8_9ACTN</name>
<evidence type="ECO:0000313" key="4">
    <source>
        <dbReference type="Proteomes" id="UP000534306"/>
    </source>
</evidence>
<evidence type="ECO:0000313" key="2">
    <source>
        <dbReference type="EMBL" id="MBB6567252.1"/>
    </source>
</evidence>
<dbReference type="EMBL" id="JABJRC010000001">
    <property type="protein sequence ID" value="NOL40134.1"/>
    <property type="molecule type" value="Genomic_DNA"/>
</dbReference>
<dbReference type="EMBL" id="JACHKF010000001">
    <property type="protein sequence ID" value="MBB6567252.1"/>
    <property type="molecule type" value="Genomic_DNA"/>
</dbReference>
<keyword evidence="4" id="KW-1185">Reference proteome</keyword>
<keyword evidence="1" id="KW-0732">Signal</keyword>
<evidence type="ECO:0000313" key="5">
    <source>
        <dbReference type="Proteomes" id="UP000553957"/>
    </source>
</evidence>
<accession>A0A7Y4KWY8</accession>
<feature type="chain" id="PRO_5038257865" description="PA domain-containing protein" evidence="1">
    <location>
        <begin position="29"/>
        <end position="746"/>
    </location>
</feature>
<comment type="caution">
    <text evidence="3">The sequence shown here is derived from an EMBL/GenBank/DDBJ whole genome shotgun (WGS) entry which is preliminary data.</text>
</comment>
<dbReference type="RefSeq" id="WP_171672215.1">
    <property type="nucleotide sequence ID" value="NZ_BAAAGT010000003.1"/>
</dbReference>
<reference evidence="3 4" key="1">
    <citation type="submission" date="2020-05" db="EMBL/GenBank/DDBJ databases">
        <title>Genome sequence of Kribbella sandramycini ATCC 39419.</title>
        <authorList>
            <person name="Maclea K.S."/>
            <person name="Fair J.L."/>
        </authorList>
    </citation>
    <scope>NUCLEOTIDE SEQUENCE [LARGE SCALE GENOMIC DNA]</scope>
    <source>
        <strain evidence="3 4">ATCC 39419</strain>
    </source>
</reference>
<protein>
    <recommendedName>
        <fullName evidence="6">PA domain-containing protein</fullName>
    </recommendedName>
</protein>
<evidence type="ECO:0000256" key="1">
    <source>
        <dbReference type="SAM" id="SignalP"/>
    </source>
</evidence>